<dbReference type="AlphaFoldDB" id="A0A6C0JQC0"/>
<evidence type="ECO:0000313" key="3">
    <source>
        <dbReference type="EMBL" id="QHU06890.1"/>
    </source>
</evidence>
<dbReference type="Gene3D" id="3.30.160.60">
    <property type="entry name" value="Classic Zinc Finger"/>
    <property type="match status" value="1"/>
</dbReference>
<accession>A0A6C0JQC0</accession>
<dbReference type="InterPro" id="IPR013087">
    <property type="entry name" value="Znf_C2H2_type"/>
</dbReference>
<name>A0A6C0JQC0_9ZZZZ</name>
<feature type="domain" description="C2H2-type" evidence="2">
    <location>
        <begin position="1"/>
        <end position="22"/>
    </location>
</feature>
<evidence type="ECO:0000256" key="1">
    <source>
        <dbReference type="SAM" id="Coils"/>
    </source>
</evidence>
<keyword evidence="1" id="KW-0175">Coiled coil</keyword>
<sequence length="273" mass="31547">MKCEHCNNTFKNNSILRHHQKTAKYCLSIQKKKGVSVSSLYNCQYCNRSMSQKIDLDRHYLSCKKKTEYGIRNEYEEKVSILTEKLTEKDEIINELKLHIEKLQDKLENIAIHAVKRSTVTNNVSNKTQINNIIQKMDPVTQKHLIDHAPNLTIEHVQKGASGYAEYALEYPLKDRVVCVDYARRKIKFKDQEGNVITDPEMAKLAPMFFENIKKKSSELVYGLNNQEMDSSMFEQVAKLFNTNADVKNCSEGIKSEFFHDFVKHVCSGSVVE</sequence>
<dbReference type="EMBL" id="MN740668">
    <property type="protein sequence ID" value="QHU06890.1"/>
    <property type="molecule type" value="Genomic_DNA"/>
</dbReference>
<protein>
    <recommendedName>
        <fullName evidence="2">C2H2-type domain-containing protein</fullName>
    </recommendedName>
</protein>
<dbReference type="PROSITE" id="PS50157">
    <property type="entry name" value="ZINC_FINGER_C2H2_2"/>
    <property type="match status" value="1"/>
</dbReference>
<organism evidence="3">
    <name type="scientific">viral metagenome</name>
    <dbReference type="NCBI Taxonomy" id="1070528"/>
    <lineage>
        <taxon>unclassified sequences</taxon>
        <taxon>metagenomes</taxon>
        <taxon>organismal metagenomes</taxon>
    </lineage>
</organism>
<proteinExistence type="predicted"/>
<evidence type="ECO:0000259" key="2">
    <source>
        <dbReference type="PROSITE" id="PS50157"/>
    </source>
</evidence>
<reference evidence="3" key="1">
    <citation type="journal article" date="2020" name="Nature">
        <title>Giant virus diversity and host interactions through global metagenomics.</title>
        <authorList>
            <person name="Schulz F."/>
            <person name="Roux S."/>
            <person name="Paez-Espino D."/>
            <person name="Jungbluth S."/>
            <person name="Walsh D.A."/>
            <person name="Denef V.J."/>
            <person name="McMahon K.D."/>
            <person name="Konstantinidis K.T."/>
            <person name="Eloe-Fadrosh E.A."/>
            <person name="Kyrpides N.C."/>
            <person name="Woyke T."/>
        </authorList>
    </citation>
    <scope>NUCLEOTIDE SEQUENCE</scope>
    <source>
        <strain evidence="3">GVMAG-S-1038524-41</strain>
    </source>
</reference>
<feature type="coiled-coil region" evidence="1">
    <location>
        <begin position="86"/>
        <end position="113"/>
    </location>
</feature>